<keyword evidence="9 13" id="KW-1133">Transmembrane helix</keyword>
<evidence type="ECO:0000256" key="2">
    <source>
        <dbReference type="ARBA" id="ARBA00004141"/>
    </source>
</evidence>
<sequence length="1126" mass="123406">MLSIWSVGAIVIGYLTLLFVIAFAGDKWLRANEQHPVLYSLGLGVHCTSWAFFGTTTQAAQFGWAVVPTYAGIILVMAFMFPVLLRINRLCQQHSISSLADFIALRYQGAHFIAALITLLCFIGVIPYLALQLDAITKSINLLAPHQEQQSNAVGLYVAALMALFAILFGTRTLSLKDKHPGLLLTIAVESVIKLAGLTIVGIYVCYSLFDGPLDLLAQAGQHPVAQAVIYADSALWVYLSHVLLGVCSMFILPRQFHMNFVESNGDGELRTARWLFPLYLLAITTFVLPIALAGSMLLDTDIVSSDTFVLALPLHTDNAPVALAAFIGGLSATSSMIIVATLALGIMIANNLITPLWLKIRLAKRSVGSMQSSGILTIRRLTVLVVLSVAFWYHLNISQSAPLVKSGIVAIALLAQMLPAMLFGLYWSRSSVMAASLAMLAGLCCWIVWLLYPSLLASYYFNPAPSDAQLGRGFVLSLMVNCITFIIVSLCSRVTRDSTDARSCAPLIPQLAIRVADLMQLTARVLETSEQNRLLAQLSGQPTQGFASAALLQNVEHKLAGQVGPPSARVLLSAIAQTSHTELPELVDWVEEASQTFQFNHEVLQSSVQHIQQGISVLDSNLALLAWNDRYIDLFHYPAHFLHTGMPITSLLRYNARRGLLGNSRDVEADIAKRVAYMKAGTPYKYLRKQPDGRAIELNGSPLPGGGYVTTYSDITEYTRIQEALEQAKDALEARVAARTEQLHHARLEAELANESKTRFLAAAGHDLMQPFNAATLFASMLAQKTTGTELETLSKGVTSSLASAESLLTMLLDMTRLESGVLKPQFSRFALDEVLGPLVREFTVISEQKGLHLRYVTSSVWVHSDRRLLRRIVQNLLSNAIRYTDRGSVVIGTRRRLAGQVEIWVCDTGPGIAADKQHEVFAEFHQLDSQHNNPGLGLGLTIVERMSALLEHPVGLFSQLHKGTRFTVTLPRTVPTIMPPANIGRTAADNTVPFLHNVQVLLVENDEQISHALTLCFQDWGAQVICATDGEQAKRCCPAPPAIMLLDYHLNGKERGTTLARELRVFWGQPVPGILNTANREEGIKEMAARFDLLYLAKPVKPLLLRRAVKKLLSQPQSGPTPVD</sequence>
<dbReference type="InterPro" id="IPR038377">
    <property type="entry name" value="Na/Glc_symporter_sf"/>
</dbReference>
<evidence type="ECO:0000259" key="15">
    <source>
        <dbReference type="PROSITE" id="PS50110"/>
    </source>
</evidence>
<dbReference type="CDD" id="cd00156">
    <property type="entry name" value="REC"/>
    <property type="match status" value="1"/>
</dbReference>
<dbReference type="InterPro" id="IPR036890">
    <property type="entry name" value="HATPase_C_sf"/>
</dbReference>
<keyword evidence="6" id="KW-0808">Transferase</keyword>
<dbReference type="GO" id="GO:0022857">
    <property type="term" value="F:transmembrane transporter activity"/>
    <property type="evidence" value="ECO:0007669"/>
    <property type="project" value="InterPro"/>
</dbReference>
<feature type="domain" description="Histidine kinase" evidence="14">
    <location>
        <begin position="764"/>
        <end position="976"/>
    </location>
</feature>
<dbReference type="InterPro" id="IPR001734">
    <property type="entry name" value="Na/solute_symporter"/>
</dbReference>
<evidence type="ECO:0000256" key="12">
    <source>
        <dbReference type="SAM" id="Coils"/>
    </source>
</evidence>
<dbReference type="Pfam" id="PF02518">
    <property type="entry name" value="HATPase_c"/>
    <property type="match status" value="1"/>
</dbReference>
<proteinExistence type="inferred from homology"/>
<evidence type="ECO:0000256" key="1">
    <source>
        <dbReference type="ARBA" id="ARBA00000085"/>
    </source>
</evidence>
<feature type="transmembrane region" description="Helical" evidence="13">
    <location>
        <begin position="337"/>
        <end position="359"/>
    </location>
</feature>
<comment type="similarity">
    <text evidence="3">Belongs to the sodium:solute symporter (SSF) (TC 2.A.21) family.</text>
</comment>
<dbReference type="InterPro" id="IPR005467">
    <property type="entry name" value="His_kinase_dom"/>
</dbReference>
<dbReference type="SUPFAM" id="SSF52172">
    <property type="entry name" value="CheY-like"/>
    <property type="match status" value="1"/>
</dbReference>
<dbReference type="EMBL" id="CP031769">
    <property type="protein sequence ID" value="AXR08420.1"/>
    <property type="molecule type" value="Genomic_DNA"/>
</dbReference>
<dbReference type="KEGG" id="salm:D0Y50_06615"/>
<feature type="transmembrane region" description="Helical" evidence="13">
    <location>
        <begin position="112"/>
        <end position="131"/>
    </location>
</feature>
<feature type="domain" description="Response regulatory" evidence="15">
    <location>
        <begin position="1001"/>
        <end position="1115"/>
    </location>
</feature>
<dbReference type="InterPro" id="IPR011006">
    <property type="entry name" value="CheY-like_superfamily"/>
</dbReference>
<dbReference type="CDD" id="cd00082">
    <property type="entry name" value="HisKA"/>
    <property type="match status" value="1"/>
</dbReference>
<keyword evidence="5 11" id="KW-0597">Phosphoprotein</keyword>
<dbReference type="SUPFAM" id="SSF55874">
    <property type="entry name" value="ATPase domain of HSP90 chaperone/DNA topoisomerase II/histidine kinase"/>
    <property type="match status" value="1"/>
</dbReference>
<feature type="transmembrane region" description="Helical" evidence="13">
    <location>
        <begin position="62"/>
        <end position="85"/>
    </location>
</feature>
<feature type="transmembrane region" description="Helical" evidence="13">
    <location>
        <begin position="37"/>
        <end position="56"/>
    </location>
</feature>
<feature type="modified residue" description="4-aspartylphosphate" evidence="11">
    <location>
        <position position="1049"/>
    </location>
</feature>
<accession>A0A346NSB3</accession>
<comment type="catalytic activity">
    <reaction evidence="1">
        <text>ATP + protein L-histidine = ADP + protein N-phospho-L-histidine.</text>
        <dbReference type="EC" id="2.7.13.3"/>
    </reaction>
</comment>
<dbReference type="SUPFAM" id="SSF47384">
    <property type="entry name" value="Homodimeric domain of signal transducing histidine kinase"/>
    <property type="match status" value="1"/>
</dbReference>
<dbReference type="SMART" id="SM00387">
    <property type="entry name" value="HATPase_c"/>
    <property type="match status" value="1"/>
</dbReference>
<feature type="transmembrane region" description="Helical" evidence="13">
    <location>
        <begin position="408"/>
        <end position="428"/>
    </location>
</feature>
<evidence type="ECO:0000256" key="10">
    <source>
        <dbReference type="ARBA" id="ARBA00023136"/>
    </source>
</evidence>
<name>A0A346NSB3_9ALTE</name>
<gene>
    <name evidence="16" type="ORF">D0Y50_06615</name>
</gene>
<dbReference type="GO" id="GO:0005886">
    <property type="term" value="C:plasma membrane"/>
    <property type="evidence" value="ECO:0007669"/>
    <property type="project" value="TreeGrafter"/>
</dbReference>
<protein>
    <recommendedName>
        <fullName evidence="4">histidine kinase</fullName>
        <ecNumber evidence="4">2.7.13.3</ecNumber>
    </recommendedName>
</protein>
<feature type="transmembrane region" description="Helical" evidence="13">
    <location>
        <begin position="275"/>
        <end position="299"/>
    </location>
</feature>
<evidence type="ECO:0000256" key="9">
    <source>
        <dbReference type="ARBA" id="ARBA00022989"/>
    </source>
</evidence>
<keyword evidence="10 13" id="KW-0472">Membrane</keyword>
<dbReference type="InterPro" id="IPR035965">
    <property type="entry name" value="PAS-like_dom_sf"/>
</dbReference>
<dbReference type="PROSITE" id="PS50283">
    <property type="entry name" value="NA_SOLUT_SYMP_3"/>
    <property type="match status" value="1"/>
</dbReference>
<dbReference type="Gene3D" id="3.30.565.10">
    <property type="entry name" value="Histidine kinase-like ATPase, C-terminal domain"/>
    <property type="match status" value="1"/>
</dbReference>
<dbReference type="OrthoDB" id="9764438at2"/>
<evidence type="ECO:0000313" key="16">
    <source>
        <dbReference type="EMBL" id="AXR08420.1"/>
    </source>
</evidence>
<dbReference type="GO" id="GO:0009927">
    <property type="term" value="F:histidine phosphotransfer kinase activity"/>
    <property type="evidence" value="ECO:0007669"/>
    <property type="project" value="TreeGrafter"/>
</dbReference>
<dbReference type="InterPro" id="IPR003661">
    <property type="entry name" value="HisK_dim/P_dom"/>
</dbReference>
<evidence type="ECO:0000256" key="7">
    <source>
        <dbReference type="ARBA" id="ARBA00022692"/>
    </source>
</evidence>
<dbReference type="SUPFAM" id="SSF55785">
    <property type="entry name" value="PYP-like sensor domain (PAS domain)"/>
    <property type="match status" value="1"/>
</dbReference>
<dbReference type="FunFam" id="3.30.565.10:FF:000049">
    <property type="entry name" value="Two-component sensor histidine kinase"/>
    <property type="match status" value="1"/>
</dbReference>
<evidence type="ECO:0000256" key="3">
    <source>
        <dbReference type="ARBA" id="ARBA00006434"/>
    </source>
</evidence>
<feature type="transmembrane region" description="Helical" evidence="13">
    <location>
        <begin position="151"/>
        <end position="171"/>
    </location>
</feature>
<comment type="subcellular location">
    <subcellularLocation>
        <location evidence="2">Membrane</location>
        <topology evidence="2">Multi-pass membrane protein</topology>
    </subcellularLocation>
</comment>
<feature type="transmembrane region" description="Helical" evidence="13">
    <location>
        <begin position="230"/>
        <end position="254"/>
    </location>
</feature>
<dbReference type="InterPro" id="IPR003594">
    <property type="entry name" value="HATPase_dom"/>
</dbReference>
<evidence type="ECO:0000256" key="4">
    <source>
        <dbReference type="ARBA" id="ARBA00012438"/>
    </source>
</evidence>
<dbReference type="PANTHER" id="PTHR43047:SF9">
    <property type="entry name" value="HISTIDINE KINASE"/>
    <property type="match status" value="1"/>
</dbReference>
<dbReference type="InterPro" id="IPR004358">
    <property type="entry name" value="Sig_transdc_His_kin-like_C"/>
</dbReference>
<dbReference type="Gene3D" id="3.30.450.20">
    <property type="entry name" value="PAS domain"/>
    <property type="match status" value="1"/>
</dbReference>
<evidence type="ECO:0000256" key="6">
    <source>
        <dbReference type="ARBA" id="ARBA00022679"/>
    </source>
</evidence>
<dbReference type="Gene3D" id="1.10.287.130">
    <property type="match status" value="1"/>
</dbReference>
<dbReference type="InterPro" id="IPR036097">
    <property type="entry name" value="HisK_dim/P_sf"/>
</dbReference>
<dbReference type="GO" id="GO:0000155">
    <property type="term" value="F:phosphorelay sensor kinase activity"/>
    <property type="evidence" value="ECO:0007669"/>
    <property type="project" value="InterPro"/>
</dbReference>
<dbReference type="RefSeq" id="WP_117318652.1">
    <property type="nucleotide sequence ID" value="NZ_CP031769.1"/>
</dbReference>
<feature type="transmembrane region" description="Helical" evidence="13">
    <location>
        <begin position="379"/>
        <end position="396"/>
    </location>
</feature>
<dbReference type="Gene3D" id="1.20.1730.10">
    <property type="entry name" value="Sodium/glucose cotransporter"/>
    <property type="match status" value="1"/>
</dbReference>
<evidence type="ECO:0000256" key="8">
    <source>
        <dbReference type="ARBA" id="ARBA00022777"/>
    </source>
</evidence>
<dbReference type="Gene3D" id="3.40.50.2300">
    <property type="match status" value="1"/>
</dbReference>
<dbReference type="CDD" id="cd10322">
    <property type="entry name" value="SLC5sbd"/>
    <property type="match status" value="1"/>
</dbReference>
<keyword evidence="8" id="KW-0418">Kinase</keyword>
<feature type="transmembrane region" description="Helical" evidence="13">
    <location>
        <begin position="183"/>
        <end position="210"/>
    </location>
</feature>
<evidence type="ECO:0000256" key="5">
    <source>
        <dbReference type="ARBA" id="ARBA00022553"/>
    </source>
</evidence>
<evidence type="ECO:0000313" key="17">
    <source>
        <dbReference type="Proteomes" id="UP000262073"/>
    </source>
</evidence>
<evidence type="ECO:0000256" key="11">
    <source>
        <dbReference type="PROSITE-ProRule" id="PRU00169"/>
    </source>
</evidence>
<dbReference type="InterPro" id="IPR001789">
    <property type="entry name" value="Sig_transdc_resp-reg_receiver"/>
</dbReference>
<feature type="transmembrane region" description="Helical" evidence="13">
    <location>
        <begin position="474"/>
        <end position="493"/>
    </location>
</feature>
<evidence type="ECO:0000256" key="13">
    <source>
        <dbReference type="SAM" id="Phobius"/>
    </source>
</evidence>
<dbReference type="PANTHER" id="PTHR43047">
    <property type="entry name" value="TWO-COMPONENT HISTIDINE PROTEIN KINASE"/>
    <property type="match status" value="1"/>
</dbReference>
<dbReference type="Pfam" id="PF12860">
    <property type="entry name" value="PAS_7"/>
    <property type="match status" value="1"/>
</dbReference>
<keyword evidence="17" id="KW-1185">Reference proteome</keyword>
<keyword evidence="7 13" id="KW-0812">Transmembrane</keyword>
<dbReference type="AlphaFoldDB" id="A0A346NSB3"/>
<reference evidence="16 17" key="1">
    <citation type="submission" date="2018-08" db="EMBL/GenBank/DDBJ databases">
        <title>Salinimonas sediminis sp. nov., a piezophilic bacterium isolated from a deep-sea sediment sample from the New Britain Trench.</title>
        <authorList>
            <person name="Cao J."/>
        </authorList>
    </citation>
    <scope>NUCLEOTIDE SEQUENCE [LARGE SCALE GENOMIC DNA]</scope>
    <source>
        <strain evidence="16 17">N102</strain>
    </source>
</reference>
<dbReference type="PRINTS" id="PR00344">
    <property type="entry name" value="BCTRLSENSOR"/>
</dbReference>
<feature type="coiled-coil region" evidence="12">
    <location>
        <begin position="716"/>
        <end position="743"/>
    </location>
</feature>
<dbReference type="Proteomes" id="UP000262073">
    <property type="component" value="Chromosome"/>
</dbReference>
<dbReference type="PROSITE" id="PS50109">
    <property type="entry name" value="HIS_KIN"/>
    <property type="match status" value="1"/>
</dbReference>
<dbReference type="SMART" id="SM00388">
    <property type="entry name" value="HisKA"/>
    <property type="match status" value="1"/>
</dbReference>
<feature type="transmembrane region" description="Helical" evidence="13">
    <location>
        <begin position="6"/>
        <end position="25"/>
    </location>
</feature>
<feature type="transmembrane region" description="Helical" evidence="13">
    <location>
        <begin position="440"/>
        <end position="462"/>
    </location>
</feature>
<dbReference type="SMART" id="SM00448">
    <property type="entry name" value="REC"/>
    <property type="match status" value="1"/>
</dbReference>
<evidence type="ECO:0000259" key="14">
    <source>
        <dbReference type="PROSITE" id="PS50109"/>
    </source>
</evidence>
<dbReference type="EC" id="2.7.13.3" evidence="4"/>
<dbReference type="PROSITE" id="PS50110">
    <property type="entry name" value="RESPONSE_REGULATORY"/>
    <property type="match status" value="1"/>
</dbReference>
<organism evidence="16 17">
    <name type="scientific">Salinimonas sediminis</name>
    <dbReference type="NCBI Taxonomy" id="2303538"/>
    <lineage>
        <taxon>Bacteria</taxon>
        <taxon>Pseudomonadati</taxon>
        <taxon>Pseudomonadota</taxon>
        <taxon>Gammaproteobacteria</taxon>
        <taxon>Alteromonadales</taxon>
        <taxon>Alteromonadaceae</taxon>
        <taxon>Alteromonas/Salinimonas group</taxon>
        <taxon>Salinimonas</taxon>
    </lineage>
</organism>
<keyword evidence="12" id="KW-0175">Coiled coil</keyword>